<evidence type="ECO:0000256" key="1">
    <source>
        <dbReference type="SAM" id="MobiDB-lite"/>
    </source>
</evidence>
<evidence type="ECO:0000313" key="4">
    <source>
        <dbReference type="WormBase" id="Y23H5A.2a"/>
    </source>
</evidence>
<dbReference type="AlphaFoldDB" id="O76617"/>
<organism evidence="2 3">
    <name type="scientific">Caenorhabditis elegans</name>
    <dbReference type="NCBI Taxonomy" id="6239"/>
    <lineage>
        <taxon>Eukaryota</taxon>
        <taxon>Metazoa</taxon>
        <taxon>Ecdysozoa</taxon>
        <taxon>Nematoda</taxon>
        <taxon>Chromadorea</taxon>
        <taxon>Rhabditida</taxon>
        <taxon>Rhabditina</taxon>
        <taxon>Rhabditomorpha</taxon>
        <taxon>Rhabditoidea</taxon>
        <taxon>Rhabditidae</taxon>
        <taxon>Peloderinae</taxon>
        <taxon>Caenorhabditis</taxon>
    </lineage>
</organism>
<proteinExistence type="predicted"/>
<feature type="region of interest" description="Disordered" evidence="1">
    <location>
        <begin position="1"/>
        <end position="43"/>
    </location>
</feature>
<dbReference type="CTD" id="171820"/>
<dbReference type="PaxDb" id="6239-Y23H5A.2"/>
<feature type="compositionally biased region" description="Polar residues" evidence="1">
    <location>
        <begin position="1"/>
        <end position="10"/>
    </location>
</feature>
<dbReference type="Proteomes" id="UP000001940">
    <property type="component" value="Chromosome I"/>
</dbReference>
<keyword evidence="3" id="KW-1185">Reference proteome</keyword>
<dbReference type="WormBase" id="Y23H5A.2a">
    <property type="protein sequence ID" value="CE18358"/>
    <property type="gene ID" value="WBGene00021269"/>
</dbReference>
<dbReference type="UCSC" id="Y23H5A.2">
    <property type="organism name" value="c. elegans"/>
</dbReference>
<reference evidence="2 3" key="1">
    <citation type="journal article" date="1998" name="Science">
        <title>Genome sequence of the nematode C. elegans: a platform for investigating biology.</title>
        <authorList>
            <consortium name="The C. elegans sequencing consortium"/>
            <person name="Sulson J.E."/>
            <person name="Waterston R."/>
        </authorList>
    </citation>
    <scope>NUCLEOTIDE SEQUENCE [LARGE SCALE GENOMIC DNA]</scope>
    <source>
        <strain evidence="2 3">Bristol N2</strain>
    </source>
</reference>
<dbReference type="OMA" id="THQMRLP"/>
<dbReference type="RefSeq" id="NP_491012.1">
    <property type="nucleotide sequence ID" value="NM_058611.3"/>
</dbReference>
<dbReference type="FunCoup" id="O76617">
    <property type="interactions" value="316"/>
</dbReference>
<dbReference type="OrthoDB" id="5832931at2759"/>
<sequence length="197" mass="22200">MEEGSSSQPSDDYEPRYKISRPNQQMRLPIIRPKIPPKSSGPPVRLITSATPQPIAPSTSNPRPLISLLDRTEFRDRNRPALVPTRMMAKPKKCYYTEMADIRKEFGIPEALDTVKPNTMSGVALASKLNLLQRLRGENKFLRESIETRQSTCDERLDQIEGSRNATAEAAQFCQALRDDLNTVEMDIAGLRAQEDT</sequence>
<dbReference type="PIR" id="G87729">
    <property type="entry name" value="G87729"/>
</dbReference>
<dbReference type="Bgee" id="WBGene00021269">
    <property type="expression patterns" value="Expressed in germ line (C elegans) and 4 other cell types or tissues"/>
</dbReference>
<dbReference type="GeneID" id="171820"/>
<evidence type="ECO:0000313" key="2">
    <source>
        <dbReference type="EMBL" id="CCD70909.1"/>
    </source>
</evidence>
<name>O76617_CAEEL</name>
<protein>
    <submittedName>
        <fullName evidence="2">t-SNARE coiled-coil homology domain-containing protein</fullName>
    </submittedName>
</protein>
<dbReference type="STRING" id="6239.Y23H5A.2a.1"/>
<gene>
    <name evidence="2" type="ORF">CELE_Y23H5A.2</name>
    <name evidence="2 4" type="ORF">Y23H5A.2</name>
</gene>
<dbReference type="ExpressionAtlas" id="O76617">
    <property type="expression patterns" value="baseline"/>
</dbReference>
<dbReference type="AGR" id="WB:WBGene00021269"/>
<dbReference type="eggNOG" id="ENOG502TIA8">
    <property type="taxonomic scope" value="Eukaryota"/>
</dbReference>
<dbReference type="EMBL" id="BX284601">
    <property type="protein sequence ID" value="CCD70909.1"/>
    <property type="molecule type" value="Genomic_DNA"/>
</dbReference>
<accession>O76617</accession>
<dbReference type="SMR" id="O76617"/>
<dbReference type="InParanoid" id="O76617"/>
<evidence type="ECO:0000313" key="3">
    <source>
        <dbReference type="Proteomes" id="UP000001940"/>
    </source>
</evidence>